<keyword evidence="1" id="KW-0732">Signal</keyword>
<dbReference type="EMBL" id="JAKOOW010000024">
    <property type="protein sequence ID" value="MCG6504215.1"/>
    <property type="molecule type" value="Genomic_DNA"/>
</dbReference>
<evidence type="ECO:0000313" key="3">
    <source>
        <dbReference type="Proteomes" id="UP001298424"/>
    </source>
</evidence>
<evidence type="ECO:0000256" key="1">
    <source>
        <dbReference type="SAM" id="SignalP"/>
    </source>
</evidence>
<feature type="chain" id="PRO_5046112768" evidence="1">
    <location>
        <begin position="24"/>
        <end position="289"/>
    </location>
</feature>
<protein>
    <submittedName>
        <fullName evidence="2">Uncharacterized protein</fullName>
    </submittedName>
</protein>
<keyword evidence="3" id="KW-1185">Reference proteome</keyword>
<accession>A0ABS9NNE2</accession>
<dbReference type="RefSeq" id="WP_238747477.1">
    <property type="nucleotide sequence ID" value="NZ_JAKOOW010000024.1"/>
</dbReference>
<organism evidence="2 3">
    <name type="scientific">Kingella pumchi</name>
    <dbReference type="NCBI Taxonomy" id="2779506"/>
    <lineage>
        <taxon>Bacteria</taxon>
        <taxon>Pseudomonadati</taxon>
        <taxon>Pseudomonadota</taxon>
        <taxon>Betaproteobacteria</taxon>
        <taxon>Neisseriales</taxon>
        <taxon>Neisseriaceae</taxon>
        <taxon>Kingella</taxon>
    </lineage>
</organism>
<comment type="caution">
    <text evidence="2">The sequence shown here is derived from an EMBL/GenBank/DDBJ whole genome shotgun (WGS) entry which is preliminary data.</text>
</comment>
<gene>
    <name evidence="2" type="ORF">MB824_06880</name>
</gene>
<feature type="signal peptide" evidence="1">
    <location>
        <begin position="1"/>
        <end position="23"/>
    </location>
</feature>
<evidence type="ECO:0000313" key="2">
    <source>
        <dbReference type="EMBL" id="MCG6504215.1"/>
    </source>
</evidence>
<proteinExistence type="predicted"/>
<sequence>MSAKPKQRAAALFAAAAFQAAFAGDISDRAFFKDFQHEIRALRQNLPIKEALGNGAQLEIKDVRQQGGFLVFDVLLENYRSALPFGDRYTRQDLHDMFRASANYSFCLKINESREINRHIGLRGRYALPEWHTTVSITLPKGHCARLLAEKTPQQIEADSARTVLTVVYRETNKQLPVPHSDGLEIYRIELKDDVLHRYFRLLPTADTARSPQQWQDAMWQKIRRDICRAGKGKRELAQINSYFSAVDHLALPNERESIDVGLPQKACSDGVIGGGEGNDHYGKAAKQP</sequence>
<name>A0ABS9NNE2_9NEIS</name>
<dbReference type="Proteomes" id="UP001298424">
    <property type="component" value="Unassembled WGS sequence"/>
</dbReference>
<reference evidence="2 3" key="1">
    <citation type="submission" date="2022-02" db="EMBL/GenBank/DDBJ databases">
        <title>Genome sequence data of Kingella unionensis sp. nov. strain CICC 24913 (CCUG 75125).</title>
        <authorList>
            <person name="Xiao M."/>
        </authorList>
    </citation>
    <scope>NUCLEOTIDE SEQUENCE [LARGE SCALE GENOMIC DNA]</scope>
    <source>
        <strain evidence="2 3">CICC 24913</strain>
    </source>
</reference>